<evidence type="ECO:0000313" key="3">
    <source>
        <dbReference type="Proteomes" id="UP001363151"/>
    </source>
</evidence>
<comment type="caution">
    <text evidence="2">The sequence shown here is derived from an EMBL/GenBank/DDBJ whole genome shotgun (WGS) entry which is preliminary data.</text>
</comment>
<dbReference type="Gene3D" id="3.40.50.1110">
    <property type="entry name" value="SGNH hydrolase"/>
    <property type="match status" value="1"/>
</dbReference>
<protein>
    <recommendedName>
        <fullName evidence="4">SGNH hydrolase-type esterase domain-containing protein</fullName>
    </recommendedName>
</protein>
<evidence type="ECO:0008006" key="4">
    <source>
        <dbReference type="Google" id="ProtNLM"/>
    </source>
</evidence>
<organism evidence="2 3">
    <name type="scientific">Aureococcus anophagefferens</name>
    <name type="common">Harmful bloom alga</name>
    <dbReference type="NCBI Taxonomy" id="44056"/>
    <lineage>
        <taxon>Eukaryota</taxon>
        <taxon>Sar</taxon>
        <taxon>Stramenopiles</taxon>
        <taxon>Ochrophyta</taxon>
        <taxon>Pelagophyceae</taxon>
        <taxon>Pelagomonadales</taxon>
        <taxon>Pelagomonadaceae</taxon>
        <taxon>Aureococcus</taxon>
    </lineage>
</organism>
<dbReference type="InterPro" id="IPR036514">
    <property type="entry name" value="SGNH_hydro_sf"/>
</dbReference>
<name>A0ABR1GB80_AURAN</name>
<keyword evidence="1" id="KW-0732">Signal</keyword>
<evidence type="ECO:0000256" key="1">
    <source>
        <dbReference type="SAM" id="SignalP"/>
    </source>
</evidence>
<reference evidence="2 3" key="1">
    <citation type="submission" date="2024-03" db="EMBL/GenBank/DDBJ databases">
        <title>Aureococcus anophagefferens CCMP1851 and Kratosvirus quantuckense: Draft genome of a second virus-susceptible host strain in the model system.</title>
        <authorList>
            <person name="Chase E."/>
            <person name="Truchon A.R."/>
            <person name="Schepens W."/>
            <person name="Wilhelm S.W."/>
        </authorList>
    </citation>
    <scope>NUCLEOTIDE SEQUENCE [LARGE SCALE GENOMIC DNA]</scope>
    <source>
        <strain evidence="2 3">CCMP1851</strain>
    </source>
</reference>
<dbReference type="SUPFAM" id="SSF52266">
    <property type="entry name" value="SGNH hydrolase"/>
    <property type="match status" value="1"/>
</dbReference>
<keyword evidence="3" id="KW-1185">Reference proteome</keyword>
<feature type="chain" id="PRO_5047089156" description="SGNH hydrolase-type esterase domain-containing protein" evidence="1">
    <location>
        <begin position="20"/>
        <end position="481"/>
    </location>
</feature>
<gene>
    <name evidence="2" type="ORF">SO694_00001545</name>
</gene>
<proteinExistence type="predicted"/>
<accession>A0ABR1GB80</accession>
<dbReference type="Proteomes" id="UP001363151">
    <property type="component" value="Unassembled WGS sequence"/>
</dbReference>
<evidence type="ECO:0000313" key="2">
    <source>
        <dbReference type="EMBL" id="KAK7253370.1"/>
    </source>
</evidence>
<dbReference type="EMBL" id="JBBJCI010000035">
    <property type="protein sequence ID" value="KAK7253370.1"/>
    <property type="molecule type" value="Genomic_DNA"/>
</dbReference>
<feature type="signal peptide" evidence="1">
    <location>
        <begin position="1"/>
        <end position="19"/>
    </location>
</feature>
<sequence>MIRLLAVAASVAASSPIAATLGPPTIWNGTPDDVAKFCRGGPVPAAGGRWVMSPLVMEGSTARCNITTTVGPGASLAARLVGPSLAPCAVDAASDGYALRCDVRDAGAYALEVLLMFENETLAFAPGAAPGRQPRPLCRPLTATRGLPSVDAAARAVDASRPCSSFASRRHRADVGRWTFRDGALAWAPSRCAPRVYDRDEATRCLAGRTVLFVGDSHTRLVADALAPQPQPAGPDRRRATGVLFRAILAGRTPTPSPFVGPDATTKAGNWTIRSRGDVRFLAANKVPRDDGSLVAAILAAAPDVVVVNMGHWDLRDVNVEAYVDAWKAFVDALAAAAPETTRLVWRTNPAYSFRRHDDREVEYRTNAKLAKAHALQLAHLRRSRYDVHDTFGITLPRFFDANSAHHYIGFSSFAHGAASVGEAGTCPGGACCGGGVGGACPWVVHPRTGPSRKLGTPYYVGNAVGLADLNALLNSLCNVS</sequence>